<feature type="transmembrane region" description="Helical" evidence="7">
    <location>
        <begin position="72"/>
        <end position="98"/>
    </location>
</feature>
<dbReference type="GO" id="GO:0000041">
    <property type="term" value="P:transition metal ion transport"/>
    <property type="evidence" value="ECO:0007669"/>
    <property type="project" value="InterPro"/>
</dbReference>
<dbReference type="InterPro" id="IPR025937">
    <property type="entry name" value="PDGLE_dom"/>
</dbReference>
<accession>A0AA48K971</accession>
<evidence type="ECO:0000256" key="2">
    <source>
        <dbReference type="ARBA" id="ARBA00022448"/>
    </source>
</evidence>
<dbReference type="Pfam" id="PF01891">
    <property type="entry name" value="CbiM"/>
    <property type="match status" value="1"/>
</dbReference>
<keyword evidence="5 7" id="KW-1133">Transmembrane helix</keyword>
<evidence type="ECO:0000259" key="8">
    <source>
        <dbReference type="Pfam" id="PF13190"/>
    </source>
</evidence>
<evidence type="ECO:0000256" key="4">
    <source>
        <dbReference type="ARBA" id="ARBA00022692"/>
    </source>
</evidence>
<keyword evidence="6 7" id="KW-0472">Membrane</keyword>
<dbReference type="AlphaFoldDB" id="A0AA48K971"/>
<dbReference type="Pfam" id="PF13190">
    <property type="entry name" value="PDGLE"/>
    <property type="match status" value="1"/>
</dbReference>
<dbReference type="GO" id="GO:0005886">
    <property type="term" value="C:plasma membrane"/>
    <property type="evidence" value="ECO:0007669"/>
    <property type="project" value="UniProtKB-SubCell"/>
</dbReference>
<feature type="transmembrane region" description="Helical" evidence="7">
    <location>
        <begin position="139"/>
        <end position="156"/>
    </location>
</feature>
<keyword evidence="10" id="KW-1185">Reference proteome</keyword>
<sequence>MHMSDALVSPLVGAAFWAVSGTALYGSGKGAAREAASGSVPLTGVLGAFIFTVQMINFAIPGTGSSGHLGGGLLLAILLGPQAAFLTLASVLLVQALFFADGGLLALGCNLFNMGFIPAFITFPLIYRPLAARARTAGILLAAVAALGLGAGAVALETRLSGISALPFRTFLAALVPIHLVIGLVEGVATVALVRFLASARPELAEGGPRGGWKAPALVAVLALVTGGGLTWVASRNPDGLEWAILRVAGREPAPAGDPLHRASARAAEAAPLPDYAPKGQAGRAATSRAGLLGGAATLALVALAALGLRALRKTP</sequence>
<dbReference type="Gene3D" id="1.10.1760.20">
    <property type="match status" value="1"/>
</dbReference>
<feature type="domain" description="PDGLE" evidence="8">
    <location>
        <begin position="218"/>
        <end position="309"/>
    </location>
</feature>
<evidence type="ECO:0000256" key="5">
    <source>
        <dbReference type="ARBA" id="ARBA00022989"/>
    </source>
</evidence>
<evidence type="ECO:0000313" key="9">
    <source>
        <dbReference type="EMBL" id="BDU73116.1"/>
    </source>
</evidence>
<comment type="subcellular location">
    <subcellularLocation>
        <location evidence="1">Cell membrane</location>
        <topology evidence="1">Multi-pass membrane protein</topology>
    </subcellularLocation>
</comment>
<name>A0AA48K971_9BACT</name>
<feature type="transmembrane region" description="Helical" evidence="7">
    <location>
        <begin position="40"/>
        <end position="60"/>
    </location>
</feature>
<feature type="transmembrane region" description="Helical" evidence="7">
    <location>
        <begin position="168"/>
        <end position="194"/>
    </location>
</feature>
<dbReference type="InterPro" id="IPR002751">
    <property type="entry name" value="CbiM/NikMN"/>
</dbReference>
<dbReference type="PANTHER" id="PTHR34229:SF1">
    <property type="entry name" value="METAL TRANSPORT PROTEIN HI_1621-RELATED"/>
    <property type="match status" value="1"/>
</dbReference>
<evidence type="ECO:0000256" key="3">
    <source>
        <dbReference type="ARBA" id="ARBA00022475"/>
    </source>
</evidence>
<feature type="transmembrane region" description="Helical" evidence="7">
    <location>
        <begin position="215"/>
        <end position="234"/>
    </location>
</feature>
<dbReference type="RefSeq" id="WP_316411758.1">
    <property type="nucleotide sequence ID" value="NZ_AP027080.1"/>
</dbReference>
<gene>
    <name evidence="9" type="primary">nikMN</name>
    <name evidence="9" type="ORF">METEAL_22900</name>
</gene>
<proteinExistence type="predicted"/>
<feature type="transmembrane region" description="Helical" evidence="7">
    <location>
        <begin position="292"/>
        <end position="312"/>
    </location>
</feature>
<dbReference type="PANTHER" id="PTHR34229">
    <property type="entry name" value="METAL TRANSPORT PROTEIN HI_1621-RELATED"/>
    <property type="match status" value="1"/>
</dbReference>
<protein>
    <submittedName>
        <fullName evidence="9">Cobalamin biosynthesis protein CbiM</fullName>
    </submittedName>
</protein>
<keyword evidence="4 7" id="KW-0812">Transmembrane</keyword>
<evidence type="ECO:0000256" key="1">
    <source>
        <dbReference type="ARBA" id="ARBA00004651"/>
    </source>
</evidence>
<feature type="transmembrane region" description="Helical" evidence="7">
    <location>
        <begin position="104"/>
        <end position="127"/>
    </location>
</feature>
<dbReference type="Proteomes" id="UP001238179">
    <property type="component" value="Chromosome"/>
</dbReference>
<reference evidence="10" key="1">
    <citation type="journal article" date="2023" name="Int. J. Syst. Evol. Microbiol.">
        <title>Mesoterricola silvestris gen. nov., sp. nov., Mesoterricola sediminis sp. nov., Geothrix oryzae sp. nov., Geothrix edaphica sp. nov., Geothrix rubra sp. nov., and Geothrix limicola sp. nov., six novel members of Acidobacteriota isolated from soils.</title>
        <authorList>
            <person name="Itoh H."/>
            <person name="Sugisawa Y."/>
            <person name="Mise K."/>
            <person name="Xu Z."/>
            <person name="Kuniyasu M."/>
            <person name="Ushijima N."/>
            <person name="Kawano K."/>
            <person name="Kobayashi E."/>
            <person name="Shiratori Y."/>
            <person name="Masuda Y."/>
            <person name="Senoo K."/>
        </authorList>
    </citation>
    <scope>NUCLEOTIDE SEQUENCE [LARGE SCALE GENOMIC DNA]</scope>
    <source>
        <strain evidence="10">W79</strain>
    </source>
</reference>
<keyword evidence="3" id="KW-1003">Cell membrane</keyword>
<evidence type="ECO:0000313" key="10">
    <source>
        <dbReference type="Proteomes" id="UP001238179"/>
    </source>
</evidence>
<dbReference type="EMBL" id="AP027080">
    <property type="protein sequence ID" value="BDU73116.1"/>
    <property type="molecule type" value="Genomic_DNA"/>
</dbReference>
<evidence type="ECO:0000256" key="7">
    <source>
        <dbReference type="SAM" id="Phobius"/>
    </source>
</evidence>
<keyword evidence="2" id="KW-0813">Transport</keyword>
<evidence type="ECO:0000256" key="6">
    <source>
        <dbReference type="ARBA" id="ARBA00023136"/>
    </source>
</evidence>
<organism evidence="9 10">
    <name type="scientific">Mesoterricola silvestris</name>
    <dbReference type="NCBI Taxonomy" id="2927979"/>
    <lineage>
        <taxon>Bacteria</taxon>
        <taxon>Pseudomonadati</taxon>
        <taxon>Acidobacteriota</taxon>
        <taxon>Holophagae</taxon>
        <taxon>Holophagales</taxon>
        <taxon>Holophagaceae</taxon>
        <taxon>Mesoterricola</taxon>
    </lineage>
</organism>
<dbReference type="KEGG" id="msil:METEAL_22900"/>